<sequence>MPELQTNEQHNLLEVQQQALQAFEQFEADIEREGSEDARRVGLQALSKNMLMLVLLVNFASAYANNRRDEEAFAFVLRMLNVGEQTASVIEQVDIVKNEMDKEWHQCAEEYAVRTATGGEERTDVVLANVGPDPDVEALGEPLPWEVPQFNDNGPSPGESDSADQCPEKQRCFCREAYSEDDPPFKLSCGNIVGKSCMQKWITTVASNSRSAGLNSSNHERIGQCPSPTRLLRFSGAVLL</sequence>
<dbReference type="OrthoDB" id="3752259at2759"/>
<dbReference type="RefSeq" id="XP_033582249.1">
    <property type="nucleotide sequence ID" value="XM_033719108.1"/>
</dbReference>
<proteinExistence type="predicted"/>
<evidence type="ECO:0000313" key="3">
    <source>
        <dbReference type="RefSeq" id="XP_033582249.1"/>
    </source>
</evidence>
<gene>
    <name evidence="1 3" type="ORF">BDZ99DRAFT_459198</name>
</gene>
<evidence type="ECO:0000313" key="2">
    <source>
        <dbReference type="Proteomes" id="UP000504636"/>
    </source>
</evidence>
<organism evidence="1">
    <name type="scientific">Mytilinidion resinicola</name>
    <dbReference type="NCBI Taxonomy" id="574789"/>
    <lineage>
        <taxon>Eukaryota</taxon>
        <taxon>Fungi</taxon>
        <taxon>Dikarya</taxon>
        <taxon>Ascomycota</taxon>
        <taxon>Pezizomycotina</taxon>
        <taxon>Dothideomycetes</taxon>
        <taxon>Pleosporomycetidae</taxon>
        <taxon>Mytilinidiales</taxon>
        <taxon>Mytilinidiaceae</taxon>
        <taxon>Mytilinidion</taxon>
    </lineage>
</organism>
<dbReference type="Proteomes" id="UP000504636">
    <property type="component" value="Unplaced"/>
</dbReference>
<protein>
    <submittedName>
        <fullName evidence="1 3">Uncharacterized protein</fullName>
    </submittedName>
</protein>
<dbReference type="GeneID" id="54460001"/>
<reference evidence="1 3" key="1">
    <citation type="journal article" date="2020" name="Stud. Mycol.">
        <title>101 Dothideomycetes genomes: a test case for predicting lifestyles and emergence of pathogens.</title>
        <authorList>
            <person name="Haridas S."/>
            <person name="Albert R."/>
            <person name="Binder M."/>
            <person name="Bloem J."/>
            <person name="Labutti K."/>
            <person name="Salamov A."/>
            <person name="Andreopoulos B."/>
            <person name="Baker S."/>
            <person name="Barry K."/>
            <person name="Bills G."/>
            <person name="Bluhm B."/>
            <person name="Cannon C."/>
            <person name="Castanera R."/>
            <person name="Culley D."/>
            <person name="Daum C."/>
            <person name="Ezra D."/>
            <person name="Gonzalez J."/>
            <person name="Henrissat B."/>
            <person name="Kuo A."/>
            <person name="Liang C."/>
            <person name="Lipzen A."/>
            <person name="Lutzoni F."/>
            <person name="Magnuson J."/>
            <person name="Mondo S."/>
            <person name="Nolan M."/>
            <person name="Ohm R."/>
            <person name="Pangilinan J."/>
            <person name="Park H.-J."/>
            <person name="Ramirez L."/>
            <person name="Alfaro M."/>
            <person name="Sun H."/>
            <person name="Tritt A."/>
            <person name="Yoshinaga Y."/>
            <person name="Zwiers L.-H."/>
            <person name="Turgeon B."/>
            <person name="Goodwin S."/>
            <person name="Spatafora J."/>
            <person name="Crous P."/>
            <person name="Grigoriev I."/>
        </authorList>
    </citation>
    <scope>NUCLEOTIDE SEQUENCE</scope>
    <source>
        <strain evidence="1 3">CBS 304.34</strain>
    </source>
</reference>
<dbReference type="AlphaFoldDB" id="A0A6A6Z528"/>
<evidence type="ECO:0000313" key="1">
    <source>
        <dbReference type="EMBL" id="KAF2815285.1"/>
    </source>
</evidence>
<keyword evidence="2" id="KW-1185">Reference proteome</keyword>
<name>A0A6A6Z528_9PEZI</name>
<dbReference type="EMBL" id="MU003694">
    <property type="protein sequence ID" value="KAF2815285.1"/>
    <property type="molecule type" value="Genomic_DNA"/>
</dbReference>
<reference evidence="3" key="3">
    <citation type="submission" date="2025-04" db="UniProtKB">
        <authorList>
            <consortium name="RefSeq"/>
        </authorList>
    </citation>
    <scope>IDENTIFICATION</scope>
    <source>
        <strain evidence="3">CBS 304.34</strain>
    </source>
</reference>
<reference evidence="3" key="2">
    <citation type="submission" date="2020-04" db="EMBL/GenBank/DDBJ databases">
        <authorList>
            <consortium name="NCBI Genome Project"/>
        </authorList>
    </citation>
    <scope>NUCLEOTIDE SEQUENCE</scope>
    <source>
        <strain evidence="3">CBS 304.34</strain>
    </source>
</reference>
<accession>A0A6A6Z528</accession>